<keyword evidence="1" id="KW-1133">Transmembrane helix</keyword>
<evidence type="ECO:0000313" key="2">
    <source>
        <dbReference type="EMBL" id="KIJ99207.1"/>
    </source>
</evidence>
<keyword evidence="3" id="KW-1185">Reference proteome</keyword>
<reference evidence="3" key="2">
    <citation type="submission" date="2015-01" db="EMBL/GenBank/DDBJ databases">
        <title>Evolutionary Origins and Diversification of the Mycorrhizal Mutualists.</title>
        <authorList>
            <consortium name="DOE Joint Genome Institute"/>
            <consortium name="Mycorrhizal Genomics Consortium"/>
            <person name="Kohler A."/>
            <person name="Kuo A."/>
            <person name="Nagy L.G."/>
            <person name="Floudas D."/>
            <person name="Copeland A."/>
            <person name="Barry K.W."/>
            <person name="Cichocki N."/>
            <person name="Veneault-Fourrey C."/>
            <person name="LaButti K."/>
            <person name="Lindquist E.A."/>
            <person name="Lipzen A."/>
            <person name="Lundell T."/>
            <person name="Morin E."/>
            <person name="Murat C."/>
            <person name="Riley R."/>
            <person name="Ohm R."/>
            <person name="Sun H."/>
            <person name="Tunlid A."/>
            <person name="Henrissat B."/>
            <person name="Grigoriev I.V."/>
            <person name="Hibbett D.S."/>
            <person name="Martin F."/>
        </authorList>
    </citation>
    <scope>NUCLEOTIDE SEQUENCE [LARGE SCALE GENOMIC DNA]</scope>
    <source>
        <strain evidence="3">LaAM-08-1</strain>
    </source>
</reference>
<accession>A0A0C9XTE6</accession>
<dbReference type="HOGENOM" id="CLU_2922956_0_0_1"/>
<feature type="transmembrane region" description="Helical" evidence="1">
    <location>
        <begin position="12"/>
        <end position="33"/>
    </location>
</feature>
<evidence type="ECO:0000313" key="3">
    <source>
        <dbReference type="Proteomes" id="UP000054477"/>
    </source>
</evidence>
<gene>
    <name evidence="2" type="ORF">K443DRAFT_680124</name>
</gene>
<evidence type="ECO:0000256" key="1">
    <source>
        <dbReference type="SAM" id="Phobius"/>
    </source>
</evidence>
<dbReference type="Proteomes" id="UP000054477">
    <property type="component" value="Unassembled WGS sequence"/>
</dbReference>
<proteinExistence type="predicted"/>
<organism evidence="2 3">
    <name type="scientific">Laccaria amethystina LaAM-08-1</name>
    <dbReference type="NCBI Taxonomy" id="1095629"/>
    <lineage>
        <taxon>Eukaryota</taxon>
        <taxon>Fungi</taxon>
        <taxon>Dikarya</taxon>
        <taxon>Basidiomycota</taxon>
        <taxon>Agaricomycotina</taxon>
        <taxon>Agaricomycetes</taxon>
        <taxon>Agaricomycetidae</taxon>
        <taxon>Agaricales</taxon>
        <taxon>Agaricineae</taxon>
        <taxon>Hydnangiaceae</taxon>
        <taxon>Laccaria</taxon>
    </lineage>
</organism>
<protein>
    <submittedName>
        <fullName evidence="2">Unplaced genomic scaffold K443scaffold_116, whole genome shotgun sequence</fullName>
    </submittedName>
</protein>
<keyword evidence="1" id="KW-0812">Transmembrane</keyword>
<sequence>MTNGDIRRRLPFACYFCQRWVAIVAVVGGSALVPYRNRRRTATYVTVRRMLTTSVDVGGRCI</sequence>
<keyword evidence="1" id="KW-0472">Membrane</keyword>
<reference evidence="2 3" key="1">
    <citation type="submission" date="2014-04" db="EMBL/GenBank/DDBJ databases">
        <authorList>
            <consortium name="DOE Joint Genome Institute"/>
            <person name="Kuo A."/>
            <person name="Kohler A."/>
            <person name="Nagy L.G."/>
            <person name="Floudas D."/>
            <person name="Copeland A."/>
            <person name="Barry K.W."/>
            <person name="Cichocki N."/>
            <person name="Veneault-Fourrey C."/>
            <person name="LaButti K."/>
            <person name="Lindquist E.A."/>
            <person name="Lipzen A."/>
            <person name="Lundell T."/>
            <person name="Morin E."/>
            <person name="Murat C."/>
            <person name="Sun H."/>
            <person name="Tunlid A."/>
            <person name="Henrissat B."/>
            <person name="Grigoriev I.V."/>
            <person name="Hibbett D.S."/>
            <person name="Martin F."/>
            <person name="Nordberg H.P."/>
            <person name="Cantor M.N."/>
            <person name="Hua S.X."/>
        </authorList>
    </citation>
    <scope>NUCLEOTIDE SEQUENCE [LARGE SCALE GENOMIC DNA]</scope>
    <source>
        <strain evidence="2 3">LaAM-08-1</strain>
    </source>
</reference>
<dbReference type="AlphaFoldDB" id="A0A0C9XTE6"/>
<name>A0A0C9XTE6_9AGAR</name>
<dbReference type="EMBL" id="KN838651">
    <property type="protein sequence ID" value="KIJ99207.1"/>
    <property type="molecule type" value="Genomic_DNA"/>
</dbReference>